<evidence type="ECO:0000313" key="2">
    <source>
        <dbReference type="EMBL" id="GAA5090697.1"/>
    </source>
</evidence>
<feature type="transmembrane region" description="Helical" evidence="1">
    <location>
        <begin position="215"/>
        <end position="236"/>
    </location>
</feature>
<feature type="transmembrane region" description="Helical" evidence="1">
    <location>
        <begin position="242"/>
        <end position="261"/>
    </location>
</feature>
<protein>
    <submittedName>
        <fullName evidence="2">Uncharacterized protein</fullName>
    </submittedName>
</protein>
<keyword evidence="1" id="KW-0472">Membrane</keyword>
<evidence type="ECO:0000313" key="3">
    <source>
        <dbReference type="Proteomes" id="UP001500227"/>
    </source>
</evidence>
<sequence>MGLDKNNQSITFTYRAHLYLAPFVGLAIFCLMTLVLTGVLFAGVTLLFGLEEKHPWLFIIGLWIVIAICLYLLAKFFFYADKLVTWIFARVDTVSFYEDYFVSERYGKVHCRDVVRYEFRQDNLVSNNRIVIYCVDRVLHYALDLRTSHKPPESISDVMLMTWIDEEEKNFLAFKLLLQRFEKLFTDWNGRAYQSQGREKHFIYKGDFFRRPLPIIMGVLTSVALLAGTVTAFFVFKYKLPVLGTLPIVIYMIYKLNSYLWQNIMAAWKRPR</sequence>
<organism evidence="2 3">
    <name type="scientific">Paenalcaligenes hermetiae</name>
    <dbReference type="NCBI Taxonomy" id="1157987"/>
    <lineage>
        <taxon>Bacteria</taxon>
        <taxon>Pseudomonadati</taxon>
        <taxon>Pseudomonadota</taxon>
        <taxon>Betaproteobacteria</taxon>
        <taxon>Burkholderiales</taxon>
        <taxon>Alcaligenaceae</taxon>
        <taxon>Paenalcaligenes</taxon>
    </lineage>
</organism>
<dbReference type="RefSeq" id="WP_345370824.1">
    <property type="nucleotide sequence ID" value="NZ_BAABKD010000009.1"/>
</dbReference>
<keyword evidence="1" id="KW-0812">Transmembrane</keyword>
<accession>A0ABP9M6W4</accession>
<keyword evidence="1" id="KW-1133">Transmembrane helix</keyword>
<keyword evidence="3" id="KW-1185">Reference proteome</keyword>
<proteinExistence type="predicted"/>
<evidence type="ECO:0000256" key="1">
    <source>
        <dbReference type="SAM" id="Phobius"/>
    </source>
</evidence>
<comment type="caution">
    <text evidence="2">The sequence shown here is derived from an EMBL/GenBank/DDBJ whole genome shotgun (WGS) entry which is preliminary data.</text>
</comment>
<feature type="transmembrane region" description="Helical" evidence="1">
    <location>
        <begin position="56"/>
        <end position="80"/>
    </location>
</feature>
<dbReference type="Proteomes" id="UP001500227">
    <property type="component" value="Unassembled WGS sequence"/>
</dbReference>
<feature type="transmembrane region" description="Helical" evidence="1">
    <location>
        <begin position="20"/>
        <end position="50"/>
    </location>
</feature>
<name>A0ABP9M6W4_9BURK</name>
<gene>
    <name evidence="2" type="ORF">GCM10023337_15390</name>
</gene>
<reference evidence="3" key="1">
    <citation type="journal article" date="2019" name="Int. J. Syst. Evol. Microbiol.">
        <title>The Global Catalogue of Microorganisms (GCM) 10K type strain sequencing project: providing services to taxonomists for standard genome sequencing and annotation.</title>
        <authorList>
            <consortium name="The Broad Institute Genomics Platform"/>
            <consortium name="The Broad Institute Genome Sequencing Center for Infectious Disease"/>
            <person name="Wu L."/>
            <person name="Ma J."/>
        </authorList>
    </citation>
    <scope>NUCLEOTIDE SEQUENCE [LARGE SCALE GENOMIC DNA]</scope>
    <source>
        <strain evidence="3">JCM 18423</strain>
    </source>
</reference>
<dbReference type="EMBL" id="BAABKD010000009">
    <property type="protein sequence ID" value="GAA5090697.1"/>
    <property type="molecule type" value="Genomic_DNA"/>
</dbReference>